<feature type="domain" description="LamG-like jellyroll fold" evidence="3">
    <location>
        <begin position="110"/>
        <end position="261"/>
    </location>
</feature>
<dbReference type="EMBL" id="VJZR01000010">
    <property type="protein sequence ID" value="TRX20466.1"/>
    <property type="molecule type" value="Genomic_DNA"/>
</dbReference>
<dbReference type="OrthoDB" id="9814380at2"/>
<evidence type="ECO:0000259" key="3">
    <source>
        <dbReference type="SMART" id="SM00560"/>
    </source>
</evidence>
<dbReference type="GO" id="GO:0005975">
    <property type="term" value="P:carbohydrate metabolic process"/>
    <property type="evidence" value="ECO:0007669"/>
    <property type="project" value="UniProtKB-ARBA"/>
</dbReference>
<dbReference type="SMART" id="SM00560">
    <property type="entry name" value="LamGL"/>
    <property type="match status" value="1"/>
</dbReference>
<proteinExistence type="predicted"/>
<dbReference type="GO" id="GO:0004553">
    <property type="term" value="F:hydrolase activity, hydrolyzing O-glycosyl compounds"/>
    <property type="evidence" value="ECO:0007669"/>
    <property type="project" value="UniProtKB-ARBA"/>
</dbReference>
<reference evidence="4 5" key="1">
    <citation type="submission" date="2019-07" db="EMBL/GenBank/DDBJ databases">
        <title>Novel species of Flavobacterium.</title>
        <authorList>
            <person name="Liu Q."/>
            <person name="Xin Y.-H."/>
        </authorList>
    </citation>
    <scope>NUCLEOTIDE SEQUENCE [LARGE SCALE GENOMIC DNA]</scope>
    <source>
        <strain evidence="4 5">LB3P56</strain>
    </source>
</reference>
<dbReference type="InterPro" id="IPR013320">
    <property type="entry name" value="ConA-like_dom_sf"/>
</dbReference>
<dbReference type="SUPFAM" id="SSF49899">
    <property type="entry name" value="Concanavalin A-like lectins/glucanases"/>
    <property type="match status" value="1"/>
</dbReference>
<protein>
    <submittedName>
        <fullName evidence="4">LamG domain-containing protein</fullName>
    </submittedName>
</protein>
<dbReference type="Gene3D" id="2.60.120.200">
    <property type="match status" value="1"/>
</dbReference>
<name>A0A553CIY6_9FLAO</name>
<gene>
    <name evidence="4" type="ORF">FNW17_11460</name>
</gene>
<dbReference type="Pfam" id="PF13385">
    <property type="entry name" value="Laminin_G_3"/>
    <property type="match status" value="1"/>
</dbReference>
<comment type="caution">
    <text evidence="4">The sequence shown here is derived from an EMBL/GenBank/DDBJ whole genome shotgun (WGS) entry which is preliminary data.</text>
</comment>
<sequence length="271" mass="29973">MKINKSFIKKAFGIALISLVFIGCQNMDRPELGDYPKDANAPGGPLKFYVAFDGATTNSLMNAVDSVRAKFPTDNPLEFTEGISGKALKGGKPKLFVSYSKPNDFVANSSSFTIAFWSKHGAPTQTEFAFSLLADNWAKANMFCLFEGSVANPTIKFFVDEQPGDKWFEWLGTEKVPGIYDGQWHHLAFVYDGLTSGMTLYKDGVAFATKKWTNHGNMKLKEANVLGFRIGGSGNPAEGWMNSWTGDLDQFRMYTSALTVAEINNLYTKKK</sequence>
<organism evidence="4 5">
    <name type="scientific">Flavobacterium franklandianum</name>
    <dbReference type="NCBI Taxonomy" id="2594430"/>
    <lineage>
        <taxon>Bacteria</taxon>
        <taxon>Pseudomonadati</taxon>
        <taxon>Bacteroidota</taxon>
        <taxon>Flavobacteriia</taxon>
        <taxon>Flavobacteriales</taxon>
        <taxon>Flavobacteriaceae</taxon>
        <taxon>Flavobacterium</taxon>
    </lineage>
</organism>
<dbReference type="Proteomes" id="UP000318585">
    <property type="component" value="Unassembled WGS sequence"/>
</dbReference>
<keyword evidence="5" id="KW-1185">Reference proteome</keyword>
<dbReference type="InterPro" id="IPR006558">
    <property type="entry name" value="LamG-like"/>
</dbReference>
<keyword evidence="2" id="KW-1015">Disulfide bond</keyword>
<evidence type="ECO:0000256" key="1">
    <source>
        <dbReference type="ARBA" id="ARBA00022729"/>
    </source>
</evidence>
<evidence type="ECO:0000313" key="5">
    <source>
        <dbReference type="Proteomes" id="UP000318585"/>
    </source>
</evidence>
<keyword evidence="1" id="KW-0732">Signal</keyword>
<dbReference type="RefSeq" id="WP_143391136.1">
    <property type="nucleotide sequence ID" value="NZ_VJZQ01000018.1"/>
</dbReference>
<evidence type="ECO:0000313" key="4">
    <source>
        <dbReference type="EMBL" id="TRX20466.1"/>
    </source>
</evidence>
<dbReference type="AlphaFoldDB" id="A0A553CIY6"/>
<evidence type="ECO:0000256" key="2">
    <source>
        <dbReference type="ARBA" id="ARBA00023157"/>
    </source>
</evidence>
<accession>A0A553CIY6</accession>
<dbReference type="PROSITE" id="PS51257">
    <property type="entry name" value="PROKAR_LIPOPROTEIN"/>
    <property type="match status" value="1"/>
</dbReference>